<accession>A0A0C2C0G4</accession>
<protein>
    <submittedName>
        <fullName evidence="1">Uncharacterized protein</fullName>
    </submittedName>
</protein>
<evidence type="ECO:0000313" key="1">
    <source>
        <dbReference type="EMBL" id="KIH49733.1"/>
    </source>
</evidence>
<proteinExistence type="predicted"/>
<dbReference type="AlphaFoldDB" id="A0A0C2C0G4"/>
<dbReference type="EMBL" id="KN752173">
    <property type="protein sequence ID" value="KIH49733.1"/>
    <property type="molecule type" value="Genomic_DNA"/>
</dbReference>
<evidence type="ECO:0000313" key="2">
    <source>
        <dbReference type="Proteomes" id="UP000054047"/>
    </source>
</evidence>
<organism evidence="1 2">
    <name type="scientific">Ancylostoma duodenale</name>
    <dbReference type="NCBI Taxonomy" id="51022"/>
    <lineage>
        <taxon>Eukaryota</taxon>
        <taxon>Metazoa</taxon>
        <taxon>Ecdysozoa</taxon>
        <taxon>Nematoda</taxon>
        <taxon>Chromadorea</taxon>
        <taxon>Rhabditida</taxon>
        <taxon>Rhabditina</taxon>
        <taxon>Rhabditomorpha</taxon>
        <taxon>Strongyloidea</taxon>
        <taxon>Ancylostomatidae</taxon>
        <taxon>Ancylostomatinae</taxon>
        <taxon>Ancylostoma</taxon>
    </lineage>
</organism>
<gene>
    <name evidence="1" type="ORF">ANCDUO_20190</name>
</gene>
<reference evidence="1 2" key="1">
    <citation type="submission" date="2013-12" db="EMBL/GenBank/DDBJ databases">
        <title>Draft genome of the parsitic nematode Ancylostoma duodenale.</title>
        <authorList>
            <person name="Mitreva M."/>
        </authorList>
    </citation>
    <scope>NUCLEOTIDE SEQUENCE [LARGE SCALE GENOMIC DNA]</scope>
    <source>
        <strain evidence="1 2">Zhejiang</strain>
    </source>
</reference>
<dbReference type="OrthoDB" id="428159at2759"/>
<name>A0A0C2C0G4_9BILA</name>
<keyword evidence="2" id="KW-1185">Reference proteome</keyword>
<feature type="non-terminal residue" evidence="1">
    <location>
        <position position="1"/>
    </location>
</feature>
<dbReference type="Proteomes" id="UP000054047">
    <property type="component" value="Unassembled WGS sequence"/>
</dbReference>
<sequence length="75" mass="8295">FAYCANFLIGQQRFMLFTRDLDIAKSAHGSWETDTVDMQAELALQGVGLSIVDNSVGKEVRFELMIVTLVIGILS</sequence>